<organism evidence="1">
    <name type="scientific">Lygus hesperus</name>
    <name type="common">Western plant bug</name>
    <dbReference type="NCBI Taxonomy" id="30085"/>
    <lineage>
        <taxon>Eukaryota</taxon>
        <taxon>Metazoa</taxon>
        <taxon>Ecdysozoa</taxon>
        <taxon>Arthropoda</taxon>
        <taxon>Hexapoda</taxon>
        <taxon>Insecta</taxon>
        <taxon>Pterygota</taxon>
        <taxon>Neoptera</taxon>
        <taxon>Paraneoptera</taxon>
        <taxon>Hemiptera</taxon>
        <taxon>Heteroptera</taxon>
        <taxon>Panheteroptera</taxon>
        <taxon>Cimicomorpha</taxon>
        <taxon>Miridae</taxon>
        <taxon>Mirini</taxon>
        <taxon>Lygus</taxon>
    </lineage>
</organism>
<dbReference type="AlphaFoldDB" id="A0A0A9ZD06"/>
<feature type="non-terminal residue" evidence="1">
    <location>
        <position position="1"/>
    </location>
</feature>
<protein>
    <submittedName>
        <fullName evidence="1">Chromosome-associated kinesin KIF4</fullName>
    </submittedName>
</protein>
<gene>
    <name evidence="1" type="primary">kif4_3</name>
    <name evidence="1" type="ORF">CM83_102208</name>
</gene>
<reference evidence="1" key="2">
    <citation type="submission" date="2014-07" db="EMBL/GenBank/DDBJ databases">
        <authorList>
            <person name="Hull J."/>
        </authorList>
    </citation>
    <scope>NUCLEOTIDE SEQUENCE</scope>
</reference>
<proteinExistence type="predicted"/>
<dbReference type="EMBL" id="GBHO01000497">
    <property type="protein sequence ID" value="JAG43107.1"/>
    <property type="molecule type" value="Transcribed_RNA"/>
</dbReference>
<accession>A0A0A9ZD06</accession>
<reference evidence="1" key="1">
    <citation type="journal article" date="2014" name="PLoS ONE">
        <title>Transcriptome-Based Identification of ABC Transporters in the Western Tarnished Plant Bug Lygus hesperus.</title>
        <authorList>
            <person name="Hull J.J."/>
            <person name="Chaney K."/>
            <person name="Geib S.M."/>
            <person name="Fabrick J.A."/>
            <person name="Brent C.S."/>
            <person name="Walsh D."/>
            <person name="Lavine L.C."/>
        </authorList>
    </citation>
    <scope>NUCLEOTIDE SEQUENCE</scope>
</reference>
<evidence type="ECO:0000313" key="1">
    <source>
        <dbReference type="EMBL" id="JAG43107.1"/>
    </source>
</evidence>
<name>A0A0A9ZD06_LYGHE</name>
<sequence>LYLEVHPQAVLACSSSSWGDGSYVTKNGLLPPPTDKPPAPDKLMQSISCKCRTDCGGRCGCRRSGLFCSQLCVNCADLCTNVDVTSAFEEEEEDDEFGDSFVGQAIHSLQGEELLPP</sequence>